<feature type="transmembrane region" description="Helical" evidence="1">
    <location>
        <begin position="39"/>
        <end position="58"/>
    </location>
</feature>
<comment type="caution">
    <text evidence="2">The sequence shown here is derived from an EMBL/GenBank/DDBJ whole genome shotgun (WGS) entry which is preliminary data.</text>
</comment>
<dbReference type="RefSeq" id="WP_163058908.1">
    <property type="nucleotide sequence ID" value="NZ_JAAGLI010000569.1"/>
</dbReference>
<accession>A0A6L9QMF0</accession>
<evidence type="ECO:0000256" key="1">
    <source>
        <dbReference type="SAM" id="Phobius"/>
    </source>
</evidence>
<dbReference type="AlphaFoldDB" id="A0A6L9QMF0"/>
<dbReference type="Proteomes" id="UP000475532">
    <property type="component" value="Unassembled WGS sequence"/>
</dbReference>
<name>A0A6L9QMF0_9ACTN</name>
<keyword evidence="1" id="KW-1133">Transmembrane helix</keyword>
<keyword evidence="1" id="KW-0812">Transmembrane</keyword>
<gene>
    <name evidence="2" type="ORF">G3I70_22250</name>
</gene>
<reference evidence="2 3" key="1">
    <citation type="submission" date="2020-01" db="EMBL/GenBank/DDBJ databases">
        <title>Insect and environment-associated Actinomycetes.</title>
        <authorList>
            <person name="Currrie C."/>
            <person name="Chevrette M."/>
            <person name="Carlson C."/>
            <person name="Stubbendieck R."/>
            <person name="Wendt-Pienkowski E."/>
        </authorList>
    </citation>
    <scope>NUCLEOTIDE SEQUENCE [LARGE SCALE GENOMIC DNA]</scope>
    <source>
        <strain evidence="2 3">SID10258</strain>
    </source>
</reference>
<protein>
    <submittedName>
        <fullName evidence="2">Uncharacterized protein</fullName>
    </submittedName>
</protein>
<evidence type="ECO:0000313" key="3">
    <source>
        <dbReference type="Proteomes" id="UP000475532"/>
    </source>
</evidence>
<keyword evidence="1" id="KW-0472">Membrane</keyword>
<proteinExistence type="predicted"/>
<sequence>MNDLKDGLERLAATPGPAPAVDVGAAVAKGRRVKRTRRAAVAVLAAGAVAVATGVAVLQPSHDERPDKVVEPSKYPDLLTEKAVFGWLPAGFVRTRVTQDGGSRPAYTVNAGRGPGNLSIELTLLPPGVKPGIPLLPGARKGHLTKAAPVNGRPAYWSIKPGGPGSDQVGAEFRWEYRPKTWALLAVRDRGIANAATVQRIAAGVRFGGGEPLAFPVRVTGVPDGLEVGRVWAGAGPEAVFALGGPGKDDELMISVSPASELVRNRSKPNTTIDGHPAYDTGLPHPGPTIGRVPASKARILRVFGVHGFDIGIDARGEPLRRLEASGGVTGLFRRVTPLGTDPENWTATPLR</sequence>
<evidence type="ECO:0000313" key="2">
    <source>
        <dbReference type="EMBL" id="NEA25184.1"/>
    </source>
</evidence>
<organism evidence="2 3">
    <name type="scientific">Actinomadura bangladeshensis</name>
    <dbReference type="NCBI Taxonomy" id="453573"/>
    <lineage>
        <taxon>Bacteria</taxon>
        <taxon>Bacillati</taxon>
        <taxon>Actinomycetota</taxon>
        <taxon>Actinomycetes</taxon>
        <taxon>Streptosporangiales</taxon>
        <taxon>Thermomonosporaceae</taxon>
        <taxon>Actinomadura</taxon>
    </lineage>
</organism>
<dbReference type="EMBL" id="JAAGLI010000569">
    <property type="protein sequence ID" value="NEA25184.1"/>
    <property type="molecule type" value="Genomic_DNA"/>
</dbReference>